<evidence type="ECO:0000256" key="4">
    <source>
        <dbReference type="ARBA" id="ARBA00022679"/>
    </source>
</evidence>
<dbReference type="InterPro" id="IPR050362">
    <property type="entry name" value="Cation-dep_OMT"/>
</dbReference>
<comment type="caution">
    <text evidence="8">The sequence shown here is derived from an EMBL/GenBank/DDBJ whole genome shotgun (WGS) entry which is preliminary data.</text>
</comment>
<keyword evidence="9" id="KW-1185">Reference proteome</keyword>
<dbReference type="EC" id="2.1.1.104" evidence="2"/>
<dbReference type="Pfam" id="PF01596">
    <property type="entry name" value="Methyltransf_3"/>
    <property type="match status" value="1"/>
</dbReference>
<comment type="pathway">
    <text evidence="1">Aromatic compound metabolism; phenylpropanoid biosynthesis.</text>
</comment>
<keyword evidence="4" id="KW-0808">Transferase</keyword>
<dbReference type="Gene3D" id="3.40.50.150">
    <property type="entry name" value="Vaccinia Virus protein VP39"/>
    <property type="match status" value="1"/>
</dbReference>
<reference evidence="8 9" key="1">
    <citation type="submission" date="2024-02" db="EMBL/GenBank/DDBJ databases">
        <title>de novo genome assembly of Solanum bulbocastanum strain 11H21.</title>
        <authorList>
            <person name="Hosaka A.J."/>
        </authorList>
    </citation>
    <scope>NUCLEOTIDE SEQUENCE [LARGE SCALE GENOMIC DNA]</scope>
    <source>
        <tissue evidence="8">Young leaves</tissue>
    </source>
</reference>
<dbReference type="PANTHER" id="PTHR10509">
    <property type="entry name" value="O-METHYLTRANSFERASE-RELATED"/>
    <property type="match status" value="1"/>
</dbReference>
<evidence type="ECO:0000313" key="8">
    <source>
        <dbReference type="EMBL" id="KAK6789514.1"/>
    </source>
</evidence>
<dbReference type="PANTHER" id="PTHR10509:SF82">
    <property type="entry name" value="CAFFEOYL-COA O-METHYLTRANSFERASE-LIKE"/>
    <property type="match status" value="1"/>
</dbReference>
<dbReference type="GO" id="GO:0009809">
    <property type="term" value="P:lignin biosynthetic process"/>
    <property type="evidence" value="ECO:0007669"/>
    <property type="project" value="UniProtKB-KW"/>
</dbReference>
<evidence type="ECO:0000256" key="2">
    <source>
        <dbReference type="ARBA" id="ARBA00012165"/>
    </source>
</evidence>
<proteinExistence type="inferred from homology"/>
<evidence type="ECO:0000256" key="6">
    <source>
        <dbReference type="ARBA" id="ARBA00022733"/>
    </source>
</evidence>
<dbReference type="GO" id="GO:0032259">
    <property type="term" value="P:methylation"/>
    <property type="evidence" value="ECO:0007669"/>
    <property type="project" value="UniProtKB-KW"/>
</dbReference>
<keyword evidence="6" id="KW-0438">Lignin biosynthesis</keyword>
<dbReference type="AlphaFoldDB" id="A0AAN8TML0"/>
<evidence type="ECO:0000256" key="7">
    <source>
        <dbReference type="ARBA" id="ARBA00023453"/>
    </source>
</evidence>
<protein>
    <recommendedName>
        <fullName evidence="2">caffeoyl-CoA O-methyltransferase</fullName>
        <ecNumber evidence="2">2.1.1.104</ecNumber>
    </recommendedName>
</protein>
<dbReference type="Proteomes" id="UP001371456">
    <property type="component" value="Unassembled WGS sequence"/>
</dbReference>
<sequence>MCVNIMQITVTDLDRHTYEMGLPVTKKTNVEHKFNFIQSPALSSLDELLNDNDNRGSFDFAFIDADKVSYQKYHERMLELVKVGGIIVYDNRLWFGTVAMPEECVREAMKPNRHHIIEFNNFLAADTRIQISQVPLGDGITICWRL</sequence>
<keyword evidence="3" id="KW-0489">Methyltransferase</keyword>
<dbReference type="InterPro" id="IPR029063">
    <property type="entry name" value="SAM-dependent_MTases_sf"/>
</dbReference>
<dbReference type="InterPro" id="IPR002935">
    <property type="entry name" value="SAM_O-MeTrfase"/>
</dbReference>
<organism evidence="8 9">
    <name type="scientific">Solanum bulbocastanum</name>
    <name type="common">Wild potato</name>
    <dbReference type="NCBI Taxonomy" id="147425"/>
    <lineage>
        <taxon>Eukaryota</taxon>
        <taxon>Viridiplantae</taxon>
        <taxon>Streptophyta</taxon>
        <taxon>Embryophyta</taxon>
        <taxon>Tracheophyta</taxon>
        <taxon>Spermatophyta</taxon>
        <taxon>Magnoliopsida</taxon>
        <taxon>eudicotyledons</taxon>
        <taxon>Gunneridae</taxon>
        <taxon>Pentapetalae</taxon>
        <taxon>asterids</taxon>
        <taxon>lamiids</taxon>
        <taxon>Solanales</taxon>
        <taxon>Solanaceae</taxon>
        <taxon>Solanoideae</taxon>
        <taxon>Solaneae</taxon>
        <taxon>Solanum</taxon>
    </lineage>
</organism>
<name>A0AAN8TML0_SOLBU</name>
<dbReference type="PROSITE" id="PS51682">
    <property type="entry name" value="SAM_OMT_I"/>
    <property type="match status" value="1"/>
</dbReference>
<dbReference type="SUPFAM" id="SSF53335">
    <property type="entry name" value="S-adenosyl-L-methionine-dependent methyltransferases"/>
    <property type="match status" value="1"/>
</dbReference>
<accession>A0AAN8TML0</accession>
<evidence type="ECO:0000256" key="1">
    <source>
        <dbReference type="ARBA" id="ARBA00004928"/>
    </source>
</evidence>
<evidence type="ECO:0000256" key="3">
    <source>
        <dbReference type="ARBA" id="ARBA00022603"/>
    </source>
</evidence>
<dbReference type="GO" id="GO:0042409">
    <property type="term" value="F:caffeoyl-CoA O-methyltransferase activity"/>
    <property type="evidence" value="ECO:0007669"/>
    <property type="project" value="UniProtKB-EC"/>
</dbReference>
<evidence type="ECO:0000256" key="5">
    <source>
        <dbReference type="ARBA" id="ARBA00022691"/>
    </source>
</evidence>
<keyword evidence="5" id="KW-0949">S-adenosyl-L-methionine</keyword>
<comment type="similarity">
    <text evidence="7">Belongs to the class I-like SAM-binding methyltransferase superfamily. Cation-dependent O-methyltransferase family.</text>
</comment>
<dbReference type="EMBL" id="JBANQN010000005">
    <property type="protein sequence ID" value="KAK6789514.1"/>
    <property type="molecule type" value="Genomic_DNA"/>
</dbReference>
<evidence type="ECO:0000313" key="9">
    <source>
        <dbReference type="Proteomes" id="UP001371456"/>
    </source>
</evidence>
<gene>
    <name evidence="8" type="ORF">RDI58_013314</name>
</gene>